<dbReference type="AlphaFoldDB" id="A0A1H8PCZ4"/>
<proteinExistence type="predicted"/>
<protein>
    <submittedName>
        <fullName evidence="1">Uncharacterized protein</fullName>
    </submittedName>
</protein>
<evidence type="ECO:0000313" key="2">
    <source>
        <dbReference type="Proteomes" id="UP000199493"/>
    </source>
</evidence>
<organism evidence="1 2">
    <name type="scientific">Vreelandella aquamarina</name>
    <dbReference type="NCBI Taxonomy" id="77097"/>
    <lineage>
        <taxon>Bacteria</taxon>
        <taxon>Pseudomonadati</taxon>
        <taxon>Pseudomonadota</taxon>
        <taxon>Gammaproteobacteria</taxon>
        <taxon>Oceanospirillales</taxon>
        <taxon>Halomonadaceae</taxon>
        <taxon>Vreelandella</taxon>
    </lineage>
</organism>
<accession>A0A1H8PCZ4</accession>
<dbReference type="EMBL" id="FODB01000083">
    <property type="protein sequence ID" value="SEO39810.1"/>
    <property type="molecule type" value="Genomic_DNA"/>
</dbReference>
<evidence type="ECO:0000313" key="1">
    <source>
        <dbReference type="EMBL" id="SEO39810.1"/>
    </source>
</evidence>
<name>A0A1H8PCZ4_9GAMM</name>
<reference evidence="1 2" key="1">
    <citation type="submission" date="2016-10" db="EMBL/GenBank/DDBJ databases">
        <authorList>
            <person name="de Groot N.N."/>
        </authorList>
    </citation>
    <scope>NUCLEOTIDE SEQUENCE [LARGE SCALE GENOMIC DNA]</scope>
    <source>
        <strain evidence="1 2">558</strain>
    </source>
</reference>
<sequence length="79" mass="8843">MTEGLAFATCYYSSPLQGEGFTESFMDYKHAIVKVEDGTETLLCNNCGIVIAKGTQHEDREHYCTMCMSGNCKAKFKEE</sequence>
<dbReference type="Proteomes" id="UP000199493">
    <property type="component" value="Unassembled WGS sequence"/>
</dbReference>
<dbReference type="RefSeq" id="WP_089676055.1">
    <property type="nucleotide sequence ID" value="NZ_FODB01000083.1"/>
</dbReference>
<gene>
    <name evidence="1" type="ORF">SAMN04490369_10837</name>
</gene>